<evidence type="ECO:0000256" key="2">
    <source>
        <dbReference type="ARBA" id="ARBA00022829"/>
    </source>
</evidence>
<dbReference type="InterPro" id="IPR041468">
    <property type="entry name" value="HTH_ParB/Spo0J"/>
</dbReference>
<evidence type="ECO:0000313" key="4">
    <source>
        <dbReference type="EMBL" id="QQP93857.1"/>
    </source>
</evidence>
<dbReference type="SMART" id="SM00470">
    <property type="entry name" value="ParB"/>
    <property type="match status" value="1"/>
</dbReference>
<dbReference type="Gene3D" id="3.90.1530.30">
    <property type="match status" value="1"/>
</dbReference>
<keyword evidence="5" id="KW-1185">Reference proteome</keyword>
<dbReference type="InterPro" id="IPR003115">
    <property type="entry name" value="ParB_N"/>
</dbReference>
<gene>
    <name evidence="4" type="ORF">IGS68_34620</name>
</gene>
<accession>A0ABX7BLH4</accession>
<protein>
    <submittedName>
        <fullName evidence="4">ParB/RepB/Spo0J family partition protein</fullName>
    </submittedName>
</protein>
<proteinExistence type="inferred from homology"/>
<feature type="domain" description="ParB-like N-terminal" evidence="3">
    <location>
        <begin position="34"/>
        <end position="122"/>
    </location>
</feature>
<dbReference type="InterPro" id="IPR050336">
    <property type="entry name" value="Chromosome_partition/occlusion"/>
</dbReference>
<dbReference type="Gene3D" id="1.10.10.2830">
    <property type="match status" value="1"/>
</dbReference>
<organism evidence="4 5">
    <name type="scientific">Skermanella cutis</name>
    <dbReference type="NCBI Taxonomy" id="2775420"/>
    <lineage>
        <taxon>Bacteria</taxon>
        <taxon>Pseudomonadati</taxon>
        <taxon>Pseudomonadota</taxon>
        <taxon>Alphaproteobacteria</taxon>
        <taxon>Rhodospirillales</taxon>
        <taxon>Azospirillaceae</taxon>
        <taxon>Skermanella</taxon>
    </lineage>
</organism>
<name>A0ABX7BLH4_9PROT</name>
<comment type="similarity">
    <text evidence="1">Belongs to the ParB family.</text>
</comment>
<geneLocation type="plasmid" evidence="4 5">
    <name>pTT6-3</name>
</geneLocation>
<dbReference type="EMBL" id="CP067423">
    <property type="protein sequence ID" value="QQP93857.1"/>
    <property type="molecule type" value="Genomic_DNA"/>
</dbReference>
<evidence type="ECO:0000259" key="3">
    <source>
        <dbReference type="SMART" id="SM00470"/>
    </source>
</evidence>
<dbReference type="CDD" id="cd16393">
    <property type="entry name" value="SPO0J_N"/>
    <property type="match status" value="1"/>
</dbReference>
<dbReference type="Proteomes" id="UP000595197">
    <property type="component" value="Plasmid pTT6-3"/>
</dbReference>
<dbReference type="InterPro" id="IPR004437">
    <property type="entry name" value="ParB/RepB/Spo0J"/>
</dbReference>
<dbReference type="RefSeq" id="WP_201083702.1">
    <property type="nucleotide sequence ID" value="NZ_CP067423.1"/>
</dbReference>
<evidence type="ECO:0000256" key="1">
    <source>
        <dbReference type="ARBA" id="ARBA00006295"/>
    </source>
</evidence>
<reference evidence="4" key="1">
    <citation type="submission" date="2021-02" db="EMBL/GenBank/DDBJ databases">
        <title>Skermanella TT6 skin isolate.</title>
        <authorList>
            <person name="Lee K."/>
            <person name="Ganzorig M."/>
        </authorList>
    </citation>
    <scope>NUCLEOTIDE SEQUENCE</scope>
    <source>
        <strain evidence="4">TT6</strain>
    </source>
</reference>
<sequence length="275" mass="30929">MSRSKSDLTNNRGALTRETGRVALFGTSEDSEYLMLDLDQVQTNPNQPRKYFDEDSLNGLASSIAERGVLQPILVKEIERGVFEIIAGERRWRASKIAGKTQIPSLVVKTDDATLLAVLENLQREDLDAVETAQALATLIKSYKSTHESLGRLLGKSQTYVTRTLHILDLHKTILVEYQNNRHVAMTMLAELASIEDPDEQLRLWEKAKSGLSVAGVREMKQGRAPAVDKTNRFTKATMRFTKDLVLIREQGGALEQDQRELLLRLRDEINALLT</sequence>
<evidence type="ECO:0000313" key="5">
    <source>
        <dbReference type="Proteomes" id="UP000595197"/>
    </source>
</evidence>
<keyword evidence="4" id="KW-0614">Plasmid</keyword>
<dbReference type="InterPro" id="IPR036086">
    <property type="entry name" value="ParB/Sulfiredoxin_sf"/>
</dbReference>
<dbReference type="PANTHER" id="PTHR33375:SF1">
    <property type="entry name" value="CHROMOSOME-PARTITIONING PROTEIN PARB-RELATED"/>
    <property type="match status" value="1"/>
</dbReference>
<keyword evidence="2" id="KW-0159">Chromosome partition</keyword>
<dbReference type="NCBIfam" id="TIGR00180">
    <property type="entry name" value="parB_part"/>
    <property type="match status" value="1"/>
</dbReference>
<dbReference type="SUPFAM" id="SSF110849">
    <property type="entry name" value="ParB/Sulfiredoxin"/>
    <property type="match status" value="1"/>
</dbReference>
<dbReference type="Pfam" id="PF02195">
    <property type="entry name" value="ParB_N"/>
    <property type="match status" value="1"/>
</dbReference>
<dbReference type="Pfam" id="PF17762">
    <property type="entry name" value="HTH_ParB"/>
    <property type="match status" value="1"/>
</dbReference>
<dbReference type="PANTHER" id="PTHR33375">
    <property type="entry name" value="CHROMOSOME-PARTITIONING PROTEIN PARB-RELATED"/>
    <property type="match status" value="1"/>
</dbReference>